<dbReference type="AlphaFoldDB" id="A0A2V3PP63"/>
<dbReference type="SUPFAM" id="SSF47823">
    <property type="entry name" value="lambda integrase-like, N-terminal domain"/>
    <property type="match status" value="1"/>
</dbReference>
<keyword evidence="5" id="KW-0229">DNA integration</keyword>
<dbReference type="GO" id="GO:0007059">
    <property type="term" value="P:chromosome segregation"/>
    <property type="evidence" value="ECO:0007669"/>
    <property type="project" value="UniProtKB-KW"/>
</dbReference>
<evidence type="ECO:0000259" key="11">
    <source>
        <dbReference type="PROSITE" id="PS51900"/>
    </source>
</evidence>
<keyword evidence="7" id="KW-0233">DNA recombination</keyword>
<keyword evidence="13" id="KW-1185">Reference proteome</keyword>
<evidence type="ECO:0000256" key="4">
    <source>
        <dbReference type="ARBA" id="ARBA00022829"/>
    </source>
</evidence>
<keyword evidence="4" id="KW-0159">Chromosome partition</keyword>
<dbReference type="InterPro" id="IPR013762">
    <property type="entry name" value="Integrase-like_cat_sf"/>
</dbReference>
<dbReference type="OrthoDB" id="107900at2"/>
<dbReference type="PROSITE" id="PS51900">
    <property type="entry name" value="CB"/>
    <property type="match status" value="1"/>
</dbReference>
<evidence type="ECO:0000256" key="6">
    <source>
        <dbReference type="ARBA" id="ARBA00023125"/>
    </source>
</evidence>
<dbReference type="InterPro" id="IPR010998">
    <property type="entry name" value="Integrase_recombinase_N"/>
</dbReference>
<comment type="subcellular location">
    <subcellularLocation>
        <location evidence="1">Cytoplasm</location>
    </subcellularLocation>
</comment>
<dbReference type="InterPro" id="IPR050090">
    <property type="entry name" value="Tyrosine_recombinase_XerCD"/>
</dbReference>
<evidence type="ECO:0000256" key="3">
    <source>
        <dbReference type="ARBA" id="ARBA00022618"/>
    </source>
</evidence>
<evidence type="ECO:0000256" key="5">
    <source>
        <dbReference type="ARBA" id="ARBA00022908"/>
    </source>
</evidence>
<dbReference type="InterPro" id="IPR004107">
    <property type="entry name" value="Integrase_SAM-like_N"/>
</dbReference>
<evidence type="ECO:0000256" key="2">
    <source>
        <dbReference type="ARBA" id="ARBA00022490"/>
    </source>
</evidence>
<evidence type="ECO:0000256" key="9">
    <source>
        <dbReference type="PROSITE-ProRule" id="PRU01248"/>
    </source>
</evidence>
<dbReference type="Pfam" id="PF02899">
    <property type="entry name" value="Phage_int_SAM_1"/>
    <property type="match status" value="1"/>
</dbReference>
<protein>
    <submittedName>
        <fullName evidence="12">Site-specific recombinase XerD</fullName>
    </submittedName>
</protein>
<dbReference type="EMBL" id="QICL01000061">
    <property type="protein sequence ID" value="PXV56008.1"/>
    <property type="molecule type" value="Genomic_DNA"/>
</dbReference>
<keyword evidence="2" id="KW-0963">Cytoplasm</keyword>
<dbReference type="InterPro" id="IPR011010">
    <property type="entry name" value="DNA_brk_join_enz"/>
</dbReference>
<dbReference type="InterPro" id="IPR044068">
    <property type="entry name" value="CB"/>
</dbReference>
<dbReference type="Pfam" id="PF00589">
    <property type="entry name" value="Phage_integrase"/>
    <property type="match status" value="1"/>
</dbReference>
<dbReference type="PANTHER" id="PTHR30349">
    <property type="entry name" value="PHAGE INTEGRASE-RELATED"/>
    <property type="match status" value="1"/>
</dbReference>
<keyword evidence="8" id="KW-0131">Cell cycle</keyword>
<evidence type="ECO:0000256" key="8">
    <source>
        <dbReference type="ARBA" id="ARBA00023306"/>
    </source>
</evidence>
<gene>
    <name evidence="12" type="ORF">CLV62_1614</name>
</gene>
<evidence type="ECO:0000313" key="13">
    <source>
        <dbReference type="Proteomes" id="UP000247973"/>
    </source>
</evidence>
<keyword evidence="6 9" id="KW-0238">DNA-binding</keyword>
<dbReference type="Proteomes" id="UP000247973">
    <property type="component" value="Unassembled WGS sequence"/>
</dbReference>
<feature type="domain" description="Tyr recombinase" evidence="10">
    <location>
        <begin position="126"/>
        <end position="315"/>
    </location>
</feature>
<dbReference type="PROSITE" id="PS51898">
    <property type="entry name" value="TYR_RECOMBINASE"/>
    <property type="match status" value="1"/>
</dbReference>
<dbReference type="GO" id="GO:0003677">
    <property type="term" value="F:DNA binding"/>
    <property type="evidence" value="ECO:0007669"/>
    <property type="project" value="UniProtKB-UniRule"/>
</dbReference>
<keyword evidence="3" id="KW-0132">Cell division</keyword>
<dbReference type="GO" id="GO:0005737">
    <property type="term" value="C:cytoplasm"/>
    <property type="evidence" value="ECO:0007669"/>
    <property type="project" value="UniProtKB-SubCell"/>
</dbReference>
<evidence type="ECO:0000313" key="12">
    <source>
        <dbReference type="EMBL" id="PXV56008.1"/>
    </source>
</evidence>
<dbReference type="SUPFAM" id="SSF56349">
    <property type="entry name" value="DNA breaking-rejoining enzymes"/>
    <property type="match status" value="1"/>
</dbReference>
<dbReference type="Gene3D" id="1.10.150.130">
    <property type="match status" value="1"/>
</dbReference>
<reference evidence="12 13" key="1">
    <citation type="submission" date="2018-03" db="EMBL/GenBank/DDBJ databases">
        <title>Genomic Encyclopedia of Archaeal and Bacterial Type Strains, Phase II (KMG-II): from individual species to whole genera.</title>
        <authorList>
            <person name="Goeker M."/>
        </authorList>
    </citation>
    <scope>NUCLEOTIDE SEQUENCE [LARGE SCALE GENOMIC DNA]</scope>
    <source>
        <strain evidence="12 13">DSM 100214</strain>
    </source>
</reference>
<dbReference type="Gene3D" id="1.10.443.10">
    <property type="entry name" value="Intergrase catalytic core"/>
    <property type="match status" value="1"/>
</dbReference>
<dbReference type="RefSeq" id="WP_110312786.1">
    <property type="nucleotide sequence ID" value="NZ_QICL01000061.1"/>
</dbReference>
<evidence type="ECO:0000256" key="1">
    <source>
        <dbReference type="ARBA" id="ARBA00004496"/>
    </source>
</evidence>
<dbReference type="GO" id="GO:0015074">
    <property type="term" value="P:DNA integration"/>
    <property type="evidence" value="ECO:0007669"/>
    <property type="project" value="UniProtKB-KW"/>
</dbReference>
<organism evidence="12 13">
    <name type="scientific">Dysgonomonas alginatilytica</name>
    <dbReference type="NCBI Taxonomy" id="1605892"/>
    <lineage>
        <taxon>Bacteria</taxon>
        <taxon>Pseudomonadati</taxon>
        <taxon>Bacteroidota</taxon>
        <taxon>Bacteroidia</taxon>
        <taxon>Bacteroidales</taxon>
        <taxon>Dysgonomonadaceae</taxon>
        <taxon>Dysgonomonas</taxon>
    </lineage>
</organism>
<name>A0A2V3PP63_9BACT</name>
<proteinExistence type="predicted"/>
<dbReference type="GO" id="GO:0051301">
    <property type="term" value="P:cell division"/>
    <property type="evidence" value="ECO:0007669"/>
    <property type="project" value="UniProtKB-KW"/>
</dbReference>
<evidence type="ECO:0000259" key="10">
    <source>
        <dbReference type="PROSITE" id="PS51898"/>
    </source>
</evidence>
<feature type="domain" description="Core-binding (CB)" evidence="11">
    <location>
        <begin position="9"/>
        <end position="102"/>
    </location>
</feature>
<dbReference type="InterPro" id="IPR002104">
    <property type="entry name" value="Integrase_catalytic"/>
</dbReference>
<evidence type="ECO:0000256" key="7">
    <source>
        <dbReference type="ARBA" id="ARBA00023172"/>
    </source>
</evidence>
<dbReference type="PANTHER" id="PTHR30349:SF77">
    <property type="entry name" value="TYROSINE RECOMBINASE XERC"/>
    <property type="match status" value="1"/>
</dbReference>
<comment type="caution">
    <text evidence="12">The sequence shown here is derived from an EMBL/GenBank/DDBJ whole genome shotgun (WGS) entry which is preliminary data.</text>
</comment>
<accession>A0A2V3PP63</accession>
<sequence length="345" mass="40341">MINNKKSHKDFATCVEGFFKDYLIRQRGVSSNTIRAYRDVFVHYLDFMNQNKRISADRIELRHFTKDSVAEFLDWLEQNRHNCTRTRNQRLAVLHSFCNYMLYIDVENMAQWKSITQIKMKRKVKVTMNYLSPEGLSLLLSQINTDSKRGRRDLALLSLLYYSGARVQELIHLTPSSIRRGKPYMIKLVGKGAKERLVLLNDSLEELLDNYLKENRLDSPQMSDRALFFNAWHGKMTTPGITYILNKYVDKARIVNNDLIVGNITPHIIRHSRAMHLLQAGWDLIHIRDFLGHASITTTEVYARIDSKAKREAIEKAYEQVGIKEPEAKSWEKDLKLKAFLKNLY</sequence>
<dbReference type="GO" id="GO:0006310">
    <property type="term" value="P:DNA recombination"/>
    <property type="evidence" value="ECO:0007669"/>
    <property type="project" value="UniProtKB-KW"/>
</dbReference>